<reference evidence="1 2" key="1">
    <citation type="submission" date="2020-08" db="EMBL/GenBank/DDBJ databases">
        <title>Streptomycin Non-resistant strain, P. mexicana.</title>
        <authorList>
            <person name="Ganesh-Kumar S."/>
            <person name="Zhe T."/>
            <person name="Yu Z."/>
            <person name="Min Y."/>
        </authorList>
    </citation>
    <scope>NUCLEOTIDE SEQUENCE [LARGE SCALE GENOMIC DNA]</scope>
    <source>
        <strain evidence="1 2">GTZY2</strain>
    </source>
</reference>
<dbReference type="GeneID" id="81471867"/>
<sequence length="145" mass="16066">MTSSPGVPDPTSILAMAAARRTELSRNWATAEDLGAGATEMRKSGQLLGVYLTDPQPHYRFPAWQFQQDGWPVAHFSEMLRIMRDHGGYLDKDRSPTGWSEVEWFLTPHVLLNGECPAEVLAHDPQAVLEAARIEFIEDGNAGGF</sequence>
<dbReference type="Proteomes" id="UP000515838">
    <property type="component" value="Chromosome"/>
</dbReference>
<organism evidence="1 2">
    <name type="scientific">Pseudoxanthomonas mexicana</name>
    <dbReference type="NCBI Taxonomy" id="128785"/>
    <lineage>
        <taxon>Bacteria</taxon>
        <taxon>Pseudomonadati</taxon>
        <taxon>Pseudomonadota</taxon>
        <taxon>Gammaproteobacteria</taxon>
        <taxon>Lysobacterales</taxon>
        <taxon>Lysobacteraceae</taxon>
        <taxon>Pseudoxanthomonas</taxon>
    </lineage>
</organism>
<protein>
    <submittedName>
        <fullName evidence="1">Uncharacterized protein</fullName>
    </submittedName>
</protein>
<name>A0A7G9T9Q2_PSEMX</name>
<evidence type="ECO:0000313" key="1">
    <source>
        <dbReference type="EMBL" id="QNN76827.1"/>
    </source>
</evidence>
<accession>A0A7G9T9Q2</accession>
<gene>
    <name evidence="1" type="ORF">IAE60_12855</name>
</gene>
<evidence type="ECO:0000313" key="2">
    <source>
        <dbReference type="Proteomes" id="UP000515838"/>
    </source>
</evidence>
<dbReference type="RefSeq" id="WP_187572557.1">
    <property type="nucleotide sequence ID" value="NZ_CP060731.1"/>
</dbReference>
<proteinExistence type="predicted"/>
<dbReference type="EMBL" id="CP060731">
    <property type="protein sequence ID" value="QNN76827.1"/>
    <property type="molecule type" value="Genomic_DNA"/>
</dbReference>
<dbReference type="AlphaFoldDB" id="A0A7G9T9Q2"/>